<comment type="similarity">
    <text evidence="1 2">Belongs to the UPF0102 family.</text>
</comment>
<dbReference type="InterPro" id="IPR003509">
    <property type="entry name" value="UPF0102_YraN-like"/>
</dbReference>
<organism evidence="3 4">
    <name type="scientific">Candidatus Taylorbacteria bacterium RIFOXYD2_FULL_36_9</name>
    <dbReference type="NCBI Taxonomy" id="1802338"/>
    <lineage>
        <taxon>Bacteria</taxon>
        <taxon>Candidatus Tayloriibacteriota</taxon>
    </lineage>
</organism>
<dbReference type="InterPro" id="IPR011335">
    <property type="entry name" value="Restrct_endonuc-II-like"/>
</dbReference>
<name>A0A1G2PCQ8_9BACT</name>
<dbReference type="STRING" id="1802338.A2541_02895"/>
<proteinExistence type="inferred from homology"/>
<accession>A0A1G2PCQ8</accession>
<gene>
    <name evidence="3" type="ORF">A2541_02895</name>
</gene>
<dbReference type="PANTHER" id="PTHR34039:SF1">
    <property type="entry name" value="UPF0102 PROTEIN YRAN"/>
    <property type="match status" value="1"/>
</dbReference>
<dbReference type="GO" id="GO:0003676">
    <property type="term" value="F:nucleic acid binding"/>
    <property type="evidence" value="ECO:0007669"/>
    <property type="project" value="InterPro"/>
</dbReference>
<dbReference type="HAMAP" id="MF_00048">
    <property type="entry name" value="UPF0102"/>
    <property type="match status" value="1"/>
</dbReference>
<dbReference type="PANTHER" id="PTHR34039">
    <property type="entry name" value="UPF0102 PROTEIN YRAN"/>
    <property type="match status" value="1"/>
</dbReference>
<protein>
    <recommendedName>
        <fullName evidence="2">UPF0102 protein A2541_02895</fullName>
    </recommendedName>
</protein>
<reference evidence="3 4" key="1">
    <citation type="journal article" date="2016" name="Nat. Commun.">
        <title>Thousands of microbial genomes shed light on interconnected biogeochemical processes in an aquifer system.</title>
        <authorList>
            <person name="Anantharaman K."/>
            <person name="Brown C.T."/>
            <person name="Hug L.A."/>
            <person name="Sharon I."/>
            <person name="Castelle C.J."/>
            <person name="Probst A.J."/>
            <person name="Thomas B.C."/>
            <person name="Singh A."/>
            <person name="Wilkins M.J."/>
            <person name="Karaoz U."/>
            <person name="Brodie E.L."/>
            <person name="Williams K.H."/>
            <person name="Hubbard S.S."/>
            <person name="Banfield J.F."/>
        </authorList>
    </citation>
    <scope>NUCLEOTIDE SEQUENCE [LARGE SCALE GENOMIC DNA]</scope>
</reference>
<evidence type="ECO:0000256" key="2">
    <source>
        <dbReference type="HAMAP-Rule" id="MF_00048"/>
    </source>
</evidence>
<evidence type="ECO:0000313" key="4">
    <source>
        <dbReference type="Proteomes" id="UP000176965"/>
    </source>
</evidence>
<evidence type="ECO:0000313" key="3">
    <source>
        <dbReference type="EMBL" id="OHA46126.1"/>
    </source>
</evidence>
<dbReference type="EMBL" id="MHSQ01000035">
    <property type="protein sequence ID" value="OHA46126.1"/>
    <property type="molecule type" value="Genomic_DNA"/>
</dbReference>
<dbReference type="Proteomes" id="UP000176965">
    <property type="component" value="Unassembled WGS sequence"/>
</dbReference>
<comment type="caution">
    <text evidence="3">The sequence shown here is derived from an EMBL/GenBank/DDBJ whole genome shotgun (WGS) entry which is preliminary data.</text>
</comment>
<sequence>MKQEEKKDNRTEKRKIGDIGENVTCRFLMKRGFEIVERNYLRKWGEIDIISKKGDKLHFIEVKTVSHMPVSPVRAGGYETDNYKPEDNLHPWKLKRLSRVIQTYLLSYRGNKSVSCETDWQFDVITVYLDLKSMEAKVNYMEDIII</sequence>
<dbReference type="InterPro" id="IPR011856">
    <property type="entry name" value="tRNA_endonuc-like_dom_sf"/>
</dbReference>
<dbReference type="Gene3D" id="3.40.1350.10">
    <property type="match status" value="1"/>
</dbReference>
<evidence type="ECO:0000256" key="1">
    <source>
        <dbReference type="ARBA" id="ARBA00006738"/>
    </source>
</evidence>
<dbReference type="Pfam" id="PF02021">
    <property type="entry name" value="UPF0102"/>
    <property type="match status" value="1"/>
</dbReference>
<dbReference type="AlphaFoldDB" id="A0A1G2PCQ8"/>
<dbReference type="SUPFAM" id="SSF52980">
    <property type="entry name" value="Restriction endonuclease-like"/>
    <property type="match status" value="1"/>
</dbReference>